<dbReference type="SUPFAM" id="SSF52091">
    <property type="entry name" value="SpoIIaa-like"/>
    <property type="match status" value="1"/>
</dbReference>
<evidence type="ECO:0000256" key="6">
    <source>
        <dbReference type="SAM" id="Phobius"/>
    </source>
</evidence>
<feature type="transmembrane region" description="Helical" evidence="6">
    <location>
        <begin position="42"/>
        <end position="59"/>
    </location>
</feature>
<feature type="compositionally biased region" description="Polar residues" evidence="5">
    <location>
        <begin position="191"/>
        <end position="203"/>
    </location>
</feature>
<name>A0A5C6NBZ0_9TELE</name>
<evidence type="ECO:0000256" key="2">
    <source>
        <dbReference type="ARBA" id="ARBA00022692"/>
    </source>
</evidence>
<reference evidence="8 9" key="1">
    <citation type="submission" date="2019-04" db="EMBL/GenBank/DDBJ databases">
        <title>Chromosome genome assembly for Takifugu flavidus.</title>
        <authorList>
            <person name="Xiao S."/>
        </authorList>
    </citation>
    <scope>NUCLEOTIDE SEQUENCE [LARGE SCALE GENOMIC DNA]</scope>
    <source>
        <strain evidence="8">HTHZ2018</strain>
        <tissue evidence="8">Muscle</tissue>
    </source>
</reference>
<feature type="compositionally biased region" description="Basic residues" evidence="5">
    <location>
        <begin position="179"/>
        <end position="189"/>
    </location>
</feature>
<keyword evidence="4 6" id="KW-0472">Membrane</keyword>
<proteinExistence type="predicted"/>
<comment type="subcellular location">
    <subcellularLocation>
        <location evidence="1">Membrane</location>
        <topology evidence="1">Multi-pass membrane protein</topology>
    </subcellularLocation>
</comment>
<dbReference type="CDD" id="cd07042">
    <property type="entry name" value="STAS_SulP_like_sulfate_transporter"/>
    <property type="match status" value="1"/>
</dbReference>
<dbReference type="InterPro" id="IPR011547">
    <property type="entry name" value="SLC26A/SulP_dom"/>
</dbReference>
<accession>A0A5C6NBZ0</accession>
<organism evidence="8 9">
    <name type="scientific">Takifugu flavidus</name>
    <name type="common">sansaifugu</name>
    <dbReference type="NCBI Taxonomy" id="433684"/>
    <lineage>
        <taxon>Eukaryota</taxon>
        <taxon>Metazoa</taxon>
        <taxon>Chordata</taxon>
        <taxon>Craniata</taxon>
        <taxon>Vertebrata</taxon>
        <taxon>Euteleostomi</taxon>
        <taxon>Actinopterygii</taxon>
        <taxon>Neopterygii</taxon>
        <taxon>Teleostei</taxon>
        <taxon>Neoteleostei</taxon>
        <taxon>Acanthomorphata</taxon>
        <taxon>Eupercaria</taxon>
        <taxon>Tetraodontiformes</taxon>
        <taxon>Tetradontoidea</taxon>
        <taxon>Tetraodontidae</taxon>
        <taxon>Takifugu</taxon>
    </lineage>
</organism>
<dbReference type="Pfam" id="PF00916">
    <property type="entry name" value="Sulfate_transp"/>
    <property type="match status" value="1"/>
</dbReference>
<dbReference type="PROSITE" id="PS50801">
    <property type="entry name" value="STAS"/>
    <property type="match status" value="1"/>
</dbReference>
<dbReference type="Proteomes" id="UP000324091">
    <property type="component" value="Chromosome 22"/>
</dbReference>
<dbReference type="GO" id="GO:0055085">
    <property type="term" value="P:transmembrane transport"/>
    <property type="evidence" value="ECO:0007669"/>
    <property type="project" value="InterPro"/>
</dbReference>
<gene>
    <name evidence="8" type="ORF">D4764_22G0006490</name>
</gene>
<dbReference type="AlphaFoldDB" id="A0A5C6NBZ0"/>
<keyword evidence="3 6" id="KW-1133">Transmembrane helix</keyword>
<comment type="caution">
    <text evidence="8">The sequence shown here is derived from an EMBL/GenBank/DDBJ whole genome shotgun (WGS) entry which is preliminary data.</text>
</comment>
<feature type="domain" description="STAS" evidence="7">
    <location>
        <begin position="128"/>
        <end position="304"/>
    </location>
</feature>
<evidence type="ECO:0000256" key="3">
    <source>
        <dbReference type="ARBA" id="ARBA00022989"/>
    </source>
</evidence>
<feature type="transmembrane region" description="Helical" evidence="6">
    <location>
        <begin position="71"/>
        <end position="104"/>
    </location>
</feature>
<keyword evidence="9" id="KW-1185">Reference proteome</keyword>
<evidence type="ECO:0000256" key="1">
    <source>
        <dbReference type="ARBA" id="ARBA00004141"/>
    </source>
</evidence>
<keyword evidence="2 6" id="KW-0812">Transmembrane</keyword>
<dbReference type="GO" id="GO:0016020">
    <property type="term" value="C:membrane"/>
    <property type="evidence" value="ECO:0007669"/>
    <property type="project" value="UniProtKB-SubCell"/>
</dbReference>
<feature type="transmembrane region" description="Helical" evidence="6">
    <location>
        <begin position="16"/>
        <end position="36"/>
    </location>
</feature>
<dbReference type="Gene3D" id="3.30.750.24">
    <property type="entry name" value="STAS domain"/>
    <property type="match status" value="1"/>
</dbReference>
<dbReference type="EMBL" id="RHFK02000015">
    <property type="protein sequence ID" value="TWW65002.1"/>
    <property type="molecule type" value="Genomic_DNA"/>
</dbReference>
<evidence type="ECO:0000259" key="7">
    <source>
        <dbReference type="PROSITE" id="PS50801"/>
    </source>
</evidence>
<dbReference type="InterPro" id="IPR036513">
    <property type="entry name" value="STAS_dom_sf"/>
</dbReference>
<dbReference type="Pfam" id="PF01740">
    <property type="entry name" value="STAS"/>
    <property type="match status" value="1"/>
</dbReference>
<feature type="region of interest" description="Disordered" evidence="5">
    <location>
        <begin position="179"/>
        <end position="207"/>
    </location>
</feature>
<sequence>MSRSLVQESTGGKTQIAGLLSSIVVLLVIVAIGFVFQPLPQTALAAIIIVNLVGMFKQFKDISVLWRISKIELAIWLVAFVASVLLGLDYGLLVAITFALMTVIYRTQSPESAILGHIPGTGLHFDVEYEEAVEYEGIKIFHFSSPIYFANSDLYVTTLKEKTGVNPELLQAKRKTLKKHSTPSLKRRAQLTEQSETSNTLSPNHILEENGNSQVEDALASDSGEGFGPVHSIILDWTLVCFIDSVGAKAIKQVIKEYAGVDINLVIAGCSRILLSQLDALEFFTGLVTEQTVFPTINDAVLRCQKSYWEATQTVESSV</sequence>
<evidence type="ECO:0000256" key="4">
    <source>
        <dbReference type="ARBA" id="ARBA00023136"/>
    </source>
</evidence>
<dbReference type="InterPro" id="IPR002645">
    <property type="entry name" value="STAS_dom"/>
</dbReference>
<dbReference type="InterPro" id="IPR001902">
    <property type="entry name" value="SLC26A/SulP_fam"/>
</dbReference>
<dbReference type="PANTHER" id="PTHR11814">
    <property type="entry name" value="SULFATE TRANSPORTER"/>
    <property type="match status" value="1"/>
</dbReference>
<evidence type="ECO:0000256" key="5">
    <source>
        <dbReference type="SAM" id="MobiDB-lite"/>
    </source>
</evidence>
<evidence type="ECO:0000313" key="8">
    <source>
        <dbReference type="EMBL" id="TWW65002.1"/>
    </source>
</evidence>
<protein>
    <submittedName>
        <fullName evidence="8">Prestin Solute carrier family 26 member 5</fullName>
    </submittedName>
</protein>
<evidence type="ECO:0000313" key="9">
    <source>
        <dbReference type="Proteomes" id="UP000324091"/>
    </source>
</evidence>